<dbReference type="InterPro" id="IPR017853">
    <property type="entry name" value="GH"/>
</dbReference>
<dbReference type="RefSeq" id="WP_252768301.1">
    <property type="nucleotide sequence ID" value="NZ_JAMXMC010000002.1"/>
</dbReference>
<dbReference type="SUPFAM" id="SSF51445">
    <property type="entry name" value="(Trans)glycosidases"/>
    <property type="match status" value="1"/>
</dbReference>
<name>A0ABT1BJS3_9BURK</name>
<evidence type="ECO:0000259" key="2">
    <source>
        <dbReference type="SMART" id="SM00642"/>
    </source>
</evidence>
<dbReference type="SMART" id="SM00642">
    <property type="entry name" value="Aamy"/>
    <property type="match status" value="1"/>
</dbReference>
<protein>
    <submittedName>
        <fullName evidence="3">Alpha-amylase family glycosyl hydrolase</fullName>
    </submittedName>
</protein>
<dbReference type="EMBL" id="JAMXMC010000002">
    <property type="protein sequence ID" value="MCO5975866.1"/>
    <property type="molecule type" value="Genomic_DNA"/>
</dbReference>
<dbReference type="PANTHER" id="PTHR10357">
    <property type="entry name" value="ALPHA-AMYLASE FAMILY MEMBER"/>
    <property type="match status" value="1"/>
</dbReference>
<keyword evidence="3" id="KW-0378">Hydrolase</keyword>
<dbReference type="Gene3D" id="3.20.20.80">
    <property type="entry name" value="Glycosidases"/>
    <property type="match status" value="2"/>
</dbReference>
<sequence>MPAPTAVAPTVPTAGRAARDDWWRGAVIYQIYPRSFADSNNDGVGDLRGITEHLAYVAHLGVDAVWVSPFFKSPMADFGYDVADYRQVDPLFGTLADFDALIAQAHALGLKVMIDQVLNHTSTEHAWFQDSRASRDNLRADWYVWADPQPDGTPPNNWLSVFGGPAWQWDSQRRQYYLHSFLASQADLNFHHPAVQEALLGEVRFWCERGVDGFRFDACNHQFHDRALRSNPPATADEQAGVSTVRPDNPYAMQRHLHDKTQPENLAFLERLRALLDEFGAASIGEVGDEHPLPVMADYTEAGKRLHMAYSFALLTPEASGVHIREQVQGLEAELARTGGWGCWALSNHDVPRVATRWGPHGQADDALSVTLLALLLTLKGSVCLYQGEELGLPEADIPFERLQDPYGKAFWPRFKGRDGCRTPMPWWRDAANAGFNTGTEPWLPLGQGHALRAVDVQEADPASVLAQARALLAWRRRDAVLRQGEIRFHHAPGRHALLFERVLPGQAPIVLAFNLGGRALNLTLPDTLGGLAFLPAAPLPAAQFSPDGRTWHLPPHSAAAATR</sequence>
<gene>
    <name evidence="3" type="ORF">M0L44_03880</name>
</gene>
<evidence type="ECO:0000256" key="1">
    <source>
        <dbReference type="ARBA" id="ARBA00008061"/>
    </source>
</evidence>
<comment type="caution">
    <text evidence="3">The sequence shown here is derived from an EMBL/GenBank/DDBJ whole genome shotgun (WGS) entry which is preliminary data.</text>
</comment>
<comment type="similarity">
    <text evidence="1">Belongs to the glycosyl hydrolase 13 family.</text>
</comment>
<dbReference type="CDD" id="cd11330">
    <property type="entry name" value="AmyAc_OligoGlu"/>
    <property type="match status" value="1"/>
</dbReference>
<proteinExistence type="inferred from homology"/>
<dbReference type="PANTHER" id="PTHR10357:SF179">
    <property type="entry name" value="NEUTRAL AND BASIC AMINO ACID TRANSPORT PROTEIN RBAT"/>
    <property type="match status" value="1"/>
</dbReference>
<dbReference type="Proteomes" id="UP001204851">
    <property type="component" value="Unassembled WGS sequence"/>
</dbReference>
<keyword evidence="4" id="KW-1185">Reference proteome</keyword>
<dbReference type="InterPro" id="IPR045857">
    <property type="entry name" value="O16G_dom_2"/>
</dbReference>
<dbReference type="GO" id="GO:0016787">
    <property type="term" value="F:hydrolase activity"/>
    <property type="evidence" value="ECO:0007669"/>
    <property type="project" value="UniProtKB-KW"/>
</dbReference>
<dbReference type="Gene3D" id="3.90.400.10">
    <property type="entry name" value="Oligo-1,6-glucosidase, Domain 2"/>
    <property type="match status" value="1"/>
</dbReference>
<dbReference type="Pfam" id="PF00128">
    <property type="entry name" value="Alpha-amylase"/>
    <property type="match status" value="1"/>
</dbReference>
<dbReference type="InterPro" id="IPR006047">
    <property type="entry name" value="GH13_cat_dom"/>
</dbReference>
<evidence type="ECO:0000313" key="4">
    <source>
        <dbReference type="Proteomes" id="UP001204851"/>
    </source>
</evidence>
<reference evidence="3 4" key="1">
    <citation type="submission" date="2022-06" db="EMBL/GenBank/DDBJ databases">
        <title>Ideonella sp. NS12-5 Genome sequencing and assembly.</title>
        <authorList>
            <person name="Jung Y."/>
        </authorList>
    </citation>
    <scope>NUCLEOTIDE SEQUENCE [LARGE SCALE GENOMIC DNA]</scope>
    <source>
        <strain evidence="3 4">NS12-5</strain>
    </source>
</reference>
<accession>A0ABT1BJS3</accession>
<feature type="domain" description="Glycosyl hydrolase family 13 catalytic" evidence="2">
    <location>
        <begin position="30"/>
        <end position="422"/>
    </location>
</feature>
<organism evidence="3 4">
    <name type="scientific">Ideonella oryzae</name>
    <dbReference type="NCBI Taxonomy" id="2937441"/>
    <lineage>
        <taxon>Bacteria</taxon>
        <taxon>Pseudomonadati</taxon>
        <taxon>Pseudomonadota</taxon>
        <taxon>Betaproteobacteria</taxon>
        <taxon>Burkholderiales</taxon>
        <taxon>Sphaerotilaceae</taxon>
        <taxon>Ideonella</taxon>
    </lineage>
</organism>
<evidence type="ECO:0000313" key="3">
    <source>
        <dbReference type="EMBL" id="MCO5975866.1"/>
    </source>
</evidence>